<dbReference type="EnsemblMetazoa" id="CapteT194211">
    <property type="protein sequence ID" value="CapteP194211"/>
    <property type="gene ID" value="CapteG194211"/>
</dbReference>
<dbReference type="EMBL" id="AMQN01045516">
    <property type="status" value="NOT_ANNOTATED_CDS"/>
    <property type="molecule type" value="Genomic_DNA"/>
</dbReference>
<protein>
    <submittedName>
        <fullName evidence="1 2">Uncharacterized protein</fullName>
    </submittedName>
</protein>
<organism evidence="1">
    <name type="scientific">Capitella teleta</name>
    <name type="common">Polychaete worm</name>
    <dbReference type="NCBI Taxonomy" id="283909"/>
    <lineage>
        <taxon>Eukaryota</taxon>
        <taxon>Metazoa</taxon>
        <taxon>Spiralia</taxon>
        <taxon>Lophotrochozoa</taxon>
        <taxon>Annelida</taxon>
        <taxon>Polychaeta</taxon>
        <taxon>Sedentaria</taxon>
        <taxon>Scolecida</taxon>
        <taxon>Capitellidae</taxon>
        <taxon>Capitella</taxon>
    </lineage>
</organism>
<keyword evidence="3" id="KW-1185">Reference proteome</keyword>
<dbReference type="OMA" id="YYDPGID"/>
<proteinExistence type="predicted"/>
<evidence type="ECO:0000313" key="3">
    <source>
        <dbReference type="Proteomes" id="UP000014760"/>
    </source>
</evidence>
<dbReference type="EMBL" id="KB303267">
    <property type="protein sequence ID" value="ELU03341.1"/>
    <property type="molecule type" value="Genomic_DNA"/>
</dbReference>
<accession>R7UB37</accession>
<gene>
    <name evidence="1" type="ORF">CAPTEDRAFT_194211</name>
</gene>
<name>R7UB37_CAPTE</name>
<reference evidence="3" key="1">
    <citation type="submission" date="2012-12" db="EMBL/GenBank/DDBJ databases">
        <authorList>
            <person name="Hellsten U."/>
            <person name="Grimwood J."/>
            <person name="Chapman J.A."/>
            <person name="Shapiro H."/>
            <person name="Aerts A."/>
            <person name="Otillar R.P."/>
            <person name="Terry A.Y."/>
            <person name="Boore J.L."/>
            <person name="Simakov O."/>
            <person name="Marletaz F."/>
            <person name="Cho S.-J."/>
            <person name="Edsinger-Gonzales E."/>
            <person name="Havlak P."/>
            <person name="Kuo D.-H."/>
            <person name="Larsson T."/>
            <person name="Lv J."/>
            <person name="Arendt D."/>
            <person name="Savage R."/>
            <person name="Osoegawa K."/>
            <person name="de Jong P."/>
            <person name="Lindberg D.R."/>
            <person name="Seaver E.C."/>
            <person name="Weisblat D.A."/>
            <person name="Putnam N.H."/>
            <person name="Grigoriev I.V."/>
            <person name="Rokhsar D.S."/>
        </authorList>
    </citation>
    <scope>NUCLEOTIDE SEQUENCE</scope>
    <source>
        <strain evidence="3">I ESC-2004</strain>
    </source>
</reference>
<reference evidence="2" key="3">
    <citation type="submission" date="2015-06" db="UniProtKB">
        <authorList>
            <consortium name="EnsemblMetazoa"/>
        </authorList>
    </citation>
    <scope>IDENTIFICATION</scope>
</reference>
<dbReference type="AlphaFoldDB" id="R7UB37"/>
<evidence type="ECO:0000313" key="1">
    <source>
        <dbReference type="EMBL" id="ELU03341.1"/>
    </source>
</evidence>
<sequence length="259" mass="29580">MPIWAMNPLHFSVKLRYPGLFMAKEPDDKNNSDDNDNGNVIDMFTRKPLDEAHQHQIIRIAPELDGMEMLYSNDANPGKLFSMKVLCWALMKDGTIDALIPWLNKVVPARELNDPLNGHWEGYFDKVHDHAFFEVPEHRAAELENAVNYYPPIEDTDEAIIVQEIPDTIGTHAILTEDQFKTIVLVHVTSWRLYSDGRVMAMVADDKKVENTPVLPGDECLFAAQDHEDFHYFFHYVIANKIKHGDPEALAAFTHLVEG</sequence>
<evidence type="ECO:0000313" key="2">
    <source>
        <dbReference type="EnsemblMetazoa" id="CapteP194211"/>
    </source>
</evidence>
<reference evidence="1 3" key="2">
    <citation type="journal article" date="2013" name="Nature">
        <title>Insights into bilaterian evolution from three spiralian genomes.</title>
        <authorList>
            <person name="Simakov O."/>
            <person name="Marletaz F."/>
            <person name="Cho S.J."/>
            <person name="Edsinger-Gonzales E."/>
            <person name="Havlak P."/>
            <person name="Hellsten U."/>
            <person name="Kuo D.H."/>
            <person name="Larsson T."/>
            <person name="Lv J."/>
            <person name="Arendt D."/>
            <person name="Savage R."/>
            <person name="Osoegawa K."/>
            <person name="de Jong P."/>
            <person name="Grimwood J."/>
            <person name="Chapman J.A."/>
            <person name="Shapiro H."/>
            <person name="Aerts A."/>
            <person name="Otillar R.P."/>
            <person name="Terry A.Y."/>
            <person name="Boore J.L."/>
            <person name="Grigoriev I.V."/>
            <person name="Lindberg D.R."/>
            <person name="Seaver E.C."/>
            <person name="Weisblat D.A."/>
            <person name="Putnam N.H."/>
            <person name="Rokhsar D.S."/>
        </authorList>
    </citation>
    <scope>NUCLEOTIDE SEQUENCE</scope>
    <source>
        <strain evidence="1 3">I ESC-2004</strain>
    </source>
</reference>
<dbReference type="Proteomes" id="UP000014760">
    <property type="component" value="Unassembled WGS sequence"/>
</dbReference>
<dbReference type="HOGENOM" id="CLU_1198390_0_0_1"/>